<dbReference type="AlphaFoldDB" id="A0A1H7IT39"/>
<evidence type="ECO:0000259" key="2">
    <source>
        <dbReference type="PROSITE" id="PS51352"/>
    </source>
</evidence>
<dbReference type="Proteomes" id="UP000198916">
    <property type="component" value="Unassembled WGS sequence"/>
</dbReference>
<dbReference type="Pfam" id="PF14289">
    <property type="entry name" value="DUF4369"/>
    <property type="match status" value="1"/>
</dbReference>
<dbReference type="InterPro" id="IPR013766">
    <property type="entry name" value="Thioredoxin_domain"/>
</dbReference>
<proteinExistence type="predicted"/>
<dbReference type="PROSITE" id="PS51352">
    <property type="entry name" value="THIOREDOXIN_2"/>
    <property type="match status" value="1"/>
</dbReference>
<feature type="chain" id="PRO_5011605118" description="Thioredoxin domain-containing protein" evidence="1">
    <location>
        <begin position="19"/>
        <end position="371"/>
    </location>
</feature>
<reference evidence="4" key="1">
    <citation type="submission" date="2016-10" db="EMBL/GenBank/DDBJ databases">
        <authorList>
            <person name="Varghese N."/>
            <person name="Submissions S."/>
        </authorList>
    </citation>
    <scope>NUCLEOTIDE SEQUENCE [LARGE SCALE GENOMIC DNA]</scope>
    <source>
        <strain evidence="4">Jip14</strain>
    </source>
</reference>
<keyword evidence="4" id="KW-1185">Reference proteome</keyword>
<dbReference type="InterPro" id="IPR036249">
    <property type="entry name" value="Thioredoxin-like_sf"/>
</dbReference>
<dbReference type="GO" id="GO:0016491">
    <property type="term" value="F:oxidoreductase activity"/>
    <property type="evidence" value="ECO:0007669"/>
    <property type="project" value="InterPro"/>
</dbReference>
<dbReference type="PANTHER" id="PTHR42852">
    <property type="entry name" value="THIOL:DISULFIDE INTERCHANGE PROTEIN DSBE"/>
    <property type="match status" value="1"/>
</dbReference>
<dbReference type="EMBL" id="FNZR01000002">
    <property type="protein sequence ID" value="SEK65629.1"/>
    <property type="molecule type" value="Genomic_DNA"/>
</dbReference>
<gene>
    <name evidence="3" type="ORF">SAMN05421740_102356</name>
</gene>
<dbReference type="SUPFAM" id="SSF52833">
    <property type="entry name" value="Thioredoxin-like"/>
    <property type="match status" value="1"/>
</dbReference>
<dbReference type="CDD" id="cd02966">
    <property type="entry name" value="TlpA_like_family"/>
    <property type="match status" value="1"/>
</dbReference>
<dbReference type="Gene3D" id="3.40.30.10">
    <property type="entry name" value="Glutaredoxin"/>
    <property type="match status" value="1"/>
</dbReference>
<dbReference type="InterPro" id="IPR000866">
    <property type="entry name" value="AhpC/TSA"/>
</dbReference>
<feature type="domain" description="Thioredoxin" evidence="2">
    <location>
        <begin position="233"/>
        <end position="371"/>
    </location>
</feature>
<dbReference type="InterPro" id="IPR025380">
    <property type="entry name" value="DUF4369"/>
</dbReference>
<feature type="signal peptide" evidence="1">
    <location>
        <begin position="1"/>
        <end position="18"/>
    </location>
</feature>
<organism evidence="3 4">
    <name type="scientific">Parapedobacter koreensis</name>
    <dbReference type="NCBI Taxonomy" id="332977"/>
    <lineage>
        <taxon>Bacteria</taxon>
        <taxon>Pseudomonadati</taxon>
        <taxon>Bacteroidota</taxon>
        <taxon>Sphingobacteriia</taxon>
        <taxon>Sphingobacteriales</taxon>
        <taxon>Sphingobacteriaceae</taxon>
        <taxon>Parapedobacter</taxon>
    </lineage>
</organism>
<evidence type="ECO:0000256" key="1">
    <source>
        <dbReference type="SAM" id="SignalP"/>
    </source>
</evidence>
<dbReference type="STRING" id="332977.SAMN05421740_102356"/>
<evidence type="ECO:0000313" key="4">
    <source>
        <dbReference type="Proteomes" id="UP000198916"/>
    </source>
</evidence>
<dbReference type="InterPro" id="IPR050553">
    <property type="entry name" value="Thioredoxin_ResA/DsbE_sf"/>
</dbReference>
<accession>A0A1H7IT39</accession>
<dbReference type="PANTHER" id="PTHR42852:SF17">
    <property type="entry name" value="THIOREDOXIN-LIKE PROTEIN HI_1115"/>
    <property type="match status" value="1"/>
</dbReference>
<dbReference type="Pfam" id="PF00578">
    <property type="entry name" value="AhpC-TSA"/>
    <property type="match status" value="1"/>
</dbReference>
<evidence type="ECO:0000313" key="3">
    <source>
        <dbReference type="EMBL" id="SEK65629.1"/>
    </source>
</evidence>
<protein>
    <recommendedName>
        <fullName evidence="2">Thioredoxin domain-containing protein</fullName>
    </recommendedName>
</protein>
<dbReference type="GO" id="GO:0016209">
    <property type="term" value="F:antioxidant activity"/>
    <property type="evidence" value="ECO:0007669"/>
    <property type="project" value="InterPro"/>
</dbReference>
<dbReference type="OrthoDB" id="710833at2"/>
<keyword evidence="1" id="KW-0732">Signal</keyword>
<name>A0A1H7IT39_9SPHI</name>
<sequence>MKLIFIGLFLLSFSSVICQNRNSLPYKIYGSVNVDSGSVALVPVANENLYPESFKTLETTINNGRFEFAGEIPFPLGYYIIIDEIYMSDLVVVYDGDQRYEINIENNRQVPQVEGRFSQEFRTYNEYFKETLKARESYYRLRDSLESKGELSKDQQEMLNSMLEKSYQMHDSTLLKFTTDHPSSFLGLWKFAQLTKFGYQPIFEDIMNSLDKNVQSTYAGKHLNESLISARRTSVGSSMPPINANNMEGKPLEKDYFSMHRYTLIDFWYESCAPCIAQFPYLKELYEKYQSQGFNIIGISTDRTEQRSQLLERIKEQNLPWPQYWDENGLAANELGIHAYPSSFLVDNDGNIVLVNVRHVALAEFLQKTLE</sequence>